<dbReference type="InterPro" id="IPR001660">
    <property type="entry name" value="SAM"/>
</dbReference>
<dbReference type="Proteomes" id="UP000001070">
    <property type="component" value="Unassembled WGS sequence"/>
</dbReference>
<evidence type="ECO:0000313" key="2">
    <source>
        <dbReference type="EMBL" id="EDV97558.1"/>
    </source>
</evidence>
<dbReference type="PhylomeDB" id="B4IY15"/>
<dbReference type="STRING" id="7222.B4IY15"/>
<feature type="domain" description="SAM" evidence="1">
    <location>
        <begin position="131"/>
        <end position="180"/>
    </location>
</feature>
<accession>B4IY15</accession>
<dbReference type="EMBL" id="CH916366">
    <property type="protein sequence ID" value="EDV97558.1"/>
    <property type="molecule type" value="Genomic_DNA"/>
</dbReference>
<evidence type="ECO:0000259" key="1">
    <source>
        <dbReference type="Pfam" id="PF07647"/>
    </source>
</evidence>
<dbReference type="GO" id="GO:0007343">
    <property type="term" value="P:egg activation"/>
    <property type="evidence" value="ECO:0007669"/>
    <property type="project" value="EnsemblMetazoa"/>
</dbReference>
<keyword evidence="3" id="KW-1185">Reference proteome</keyword>
<dbReference type="OMA" id="MNIIQLA"/>
<dbReference type="InterPro" id="IPR013761">
    <property type="entry name" value="SAM/pointed_sf"/>
</dbReference>
<dbReference type="GO" id="GO:0030295">
    <property type="term" value="F:protein kinase activator activity"/>
    <property type="evidence" value="ECO:0007669"/>
    <property type="project" value="EnsemblMetazoa"/>
</dbReference>
<reference evidence="2 3" key="1">
    <citation type="journal article" date="2007" name="Nature">
        <title>Evolution of genes and genomes on the Drosophila phylogeny.</title>
        <authorList>
            <consortium name="Drosophila 12 Genomes Consortium"/>
            <person name="Clark A.G."/>
            <person name="Eisen M.B."/>
            <person name="Smith D.R."/>
            <person name="Bergman C.M."/>
            <person name="Oliver B."/>
            <person name="Markow T.A."/>
            <person name="Kaufman T.C."/>
            <person name="Kellis M."/>
            <person name="Gelbart W."/>
            <person name="Iyer V.N."/>
            <person name="Pollard D.A."/>
            <person name="Sackton T.B."/>
            <person name="Larracuente A.M."/>
            <person name="Singh N.D."/>
            <person name="Abad J.P."/>
            <person name="Abt D.N."/>
            <person name="Adryan B."/>
            <person name="Aguade M."/>
            <person name="Akashi H."/>
            <person name="Anderson W.W."/>
            <person name="Aquadro C.F."/>
            <person name="Ardell D.H."/>
            <person name="Arguello R."/>
            <person name="Artieri C.G."/>
            <person name="Barbash D.A."/>
            <person name="Barker D."/>
            <person name="Barsanti P."/>
            <person name="Batterham P."/>
            <person name="Batzoglou S."/>
            <person name="Begun D."/>
            <person name="Bhutkar A."/>
            <person name="Blanco E."/>
            <person name="Bosak S.A."/>
            <person name="Bradley R.K."/>
            <person name="Brand A.D."/>
            <person name="Brent M.R."/>
            <person name="Brooks A.N."/>
            <person name="Brown R.H."/>
            <person name="Butlin R.K."/>
            <person name="Caggese C."/>
            <person name="Calvi B.R."/>
            <person name="Bernardo de Carvalho A."/>
            <person name="Caspi A."/>
            <person name="Castrezana S."/>
            <person name="Celniker S.E."/>
            <person name="Chang J.L."/>
            <person name="Chapple C."/>
            <person name="Chatterji S."/>
            <person name="Chinwalla A."/>
            <person name="Civetta A."/>
            <person name="Clifton S.W."/>
            <person name="Comeron J.M."/>
            <person name="Costello J.C."/>
            <person name="Coyne J.A."/>
            <person name="Daub J."/>
            <person name="David R.G."/>
            <person name="Delcher A.L."/>
            <person name="Delehaunty K."/>
            <person name="Do C.B."/>
            <person name="Ebling H."/>
            <person name="Edwards K."/>
            <person name="Eickbush T."/>
            <person name="Evans J.D."/>
            <person name="Filipski A."/>
            <person name="Findeiss S."/>
            <person name="Freyhult E."/>
            <person name="Fulton L."/>
            <person name="Fulton R."/>
            <person name="Garcia A.C."/>
            <person name="Gardiner A."/>
            <person name="Garfield D.A."/>
            <person name="Garvin B.E."/>
            <person name="Gibson G."/>
            <person name="Gilbert D."/>
            <person name="Gnerre S."/>
            <person name="Godfrey J."/>
            <person name="Good R."/>
            <person name="Gotea V."/>
            <person name="Gravely B."/>
            <person name="Greenberg A.J."/>
            <person name="Griffiths-Jones S."/>
            <person name="Gross S."/>
            <person name="Guigo R."/>
            <person name="Gustafson E.A."/>
            <person name="Haerty W."/>
            <person name="Hahn M.W."/>
            <person name="Halligan D.L."/>
            <person name="Halpern A.L."/>
            <person name="Halter G.M."/>
            <person name="Han M.V."/>
            <person name="Heger A."/>
            <person name="Hillier L."/>
            <person name="Hinrichs A.S."/>
            <person name="Holmes I."/>
            <person name="Hoskins R.A."/>
            <person name="Hubisz M.J."/>
            <person name="Hultmark D."/>
            <person name="Huntley M.A."/>
            <person name="Jaffe D.B."/>
            <person name="Jagadeeshan S."/>
            <person name="Jeck W.R."/>
            <person name="Johnson J."/>
            <person name="Jones C.D."/>
            <person name="Jordan W.C."/>
            <person name="Karpen G.H."/>
            <person name="Kataoka E."/>
            <person name="Keightley P.D."/>
            <person name="Kheradpour P."/>
            <person name="Kirkness E.F."/>
            <person name="Koerich L.B."/>
            <person name="Kristiansen K."/>
            <person name="Kudrna D."/>
            <person name="Kulathinal R.J."/>
            <person name="Kumar S."/>
            <person name="Kwok R."/>
            <person name="Lander E."/>
            <person name="Langley C.H."/>
            <person name="Lapoint R."/>
            <person name="Lazzaro B.P."/>
            <person name="Lee S.J."/>
            <person name="Levesque L."/>
            <person name="Li R."/>
            <person name="Lin C.F."/>
            <person name="Lin M.F."/>
            <person name="Lindblad-Toh K."/>
            <person name="Llopart A."/>
            <person name="Long M."/>
            <person name="Low L."/>
            <person name="Lozovsky E."/>
            <person name="Lu J."/>
            <person name="Luo M."/>
            <person name="Machado C.A."/>
            <person name="Makalowski W."/>
            <person name="Marzo M."/>
            <person name="Matsuda M."/>
            <person name="Matzkin L."/>
            <person name="McAllister B."/>
            <person name="McBride C.S."/>
            <person name="McKernan B."/>
            <person name="McKernan K."/>
            <person name="Mendez-Lago M."/>
            <person name="Minx P."/>
            <person name="Mollenhauer M.U."/>
            <person name="Montooth K."/>
            <person name="Mount S.M."/>
            <person name="Mu X."/>
            <person name="Myers E."/>
            <person name="Negre B."/>
            <person name="Newfeld S."/>
            <person name="Nielsen R."/>
            <person name="Noor M.A."/>
            <person name="O'Grady P."/>
            <person name="Pachter L."/>
            <person name="Papaceit M."/>
            <person name="Parisi M.J."/>
            <person name="Parisi M."/>
            <person name="Parts L."/>
            <person name="Pedersen J.S."/>
            <person name="Pesole G."/>
            <person name="Phillippy A.M."/>
            <person name="Ponting C.P."/>
            <person name="Pop M."/>
            <person name="Porcelli D."/>
            <person name="Powell J.R."/>
            <person name="Prohaska S."/>
            <person name="Pruitt K."/>
            <person name="Puig M."/>
            <person name="Quesneville H."/>
            <person name="Ram K.R."/>
            <person name="Rand D."/>
            <person name="Rasmussen M.D."/>
            <person name="Reed L.K."/>
            <person name="Reenan R."/>
            <person name="Reily A."/>
            <person name="Remington K.A."/>
            <person name="Rieger T.T."/>
            <person name="Ritchie M.G."/>
            <person name="Robin C."/>
            <person name="Rogers Y.H."/>
            <person name="Rohde C."/>
            <person name="Rozas J."/>
            <person name="Rubenfield M.J."/>
            <person name="Ruiz A."/>
            <person name="Russo S."/>
            <person name="Salzberg S.L."/>
            <person name="Sanchez-Gracia A."/>
            <person name="Saranga D.J."/>
            <person name="Sato H."/>
            <person name="Schaeffer S.W."/>
            <person name="Schatz M.C."/>
            <person name="Schlenke T."/>
            <person name="Schwartz R."/>
            <person name="Segarra C."/>
            <person name="Singh R.S."/>
            <person name="Sirot L."/>
            <person name="Sirota M."/>
            <person name="Sisneros N.B."/>
            <person name="Smith C.D."/>
            <person name="Smith T.F."/>
            <person name="Spieth J."/>
            <person name="Stage D.E."/>
            <person name="Stark A."/>
            <person name="Stephan W."/>
            <person name="Strausberg R.L."/>
            <person name="Strempel S."/>
            <person name="Sturgill D."/>
            <person name="Sutton G."/>
            <person name="Sutton G.G."/>
            <person name="Tao W."/>
            <person name="Teichmann S."/>
            <person name="Tobari Y.N."/>
            <person name="Tomimura Y."/>
            <person name="Tsolas J.M."/>
            <person name="Valente V.L."/>
            <person name="Venter E."/>
            <person name="Venter J.C."/>
            <person name="Vicario S."/>
            <person name="Vieira F.G."/>
            <person name="Vilella A.J."/>
            <person name="Villasante A."/>
            <person name="Walenz B."/>
            <person name="Wang J."/>
            <person name="Wasserman M."/>
            <person name="Watts T."/>
            <person name="Wilson D."/>
            <person name="Wilson R.K."/>
            <person name="Wing R.A."/>
            <person name="Wolfner M.F."/>
            <person name="Wong A."/>
            <person name="Wong G.K."/>
            <person name="Wu C.I."/>
            <person name="Wu G."/>
            <person name="Yamamoto D."/>
            <person name="Yang H.P."/>
            <person name="Yang S.P."/>
            <person name="Yorke J.A."/>
            <person name="Yoshida K."/>
            <person name="Zdobnov E."/>
            <person name="Zhang P."/>
            <person name="Zhang Y."/>
            <person name="Zimin A.V."/>
            <person name="Baldwin J."/>
            <person name="Abdouelleil A."/>
            <person name="Abdulkadir J."/>
            <person name="Abebe A."/>
            <person name="Abera B."/>
            <person name="Abreu J."/>
            <person name="Acer S.C."/>
            <person name="Aftuck L."/>
            <person name="Alexander A."/>
            <person name="An P."/>
            <person name="Anderson E."/>
            <person name="Anderson S."/>
            <person name="Arachi H."/>
            <person name="Azer M."/>
            <person name="Bachantsang P."/>
            <person name="Barry A."/>
            <person name="Bayul T."/>
            <person name="Berlin A."/>
            <person name="Bessette D."/>
            <person name="Bloom T."/>
            <person name="Blye J."/>
            <person name="Boguslavskiy L."/>
            <person name="Bonnet C."/>
            <person name="Boukhgalter B."/>
            <person name="Bourzgui I."/>
            <person name="Brown A."/>
            <person name="Cahill P."/>
            <person name="Channer S."/>
            <person name="Cheshatsang Y."/>
            <person name="Chuda L."/>
            <person name="Citroen M."/>
            <person name="Collymore A."/>
            <person name="Cooke P."/>
            <person name="Costello M."/>
            <person name="D'Aco K."/>
            <person name="Daza R."/>
            <person name="De Haan G."/>
            <person name="DeGray S."/>
            <person name="DeMaso C."/>
            <person name="Dhargay N."/>
            <person name="Dooley K."/>
            <person name="Dooley E."/>
            <person name="Doricent M."/>
            <person name="Dorje P."/>
            <person name="Dorjee K."/>
            <person name="Dupes A."/>
            <person name="Elong R."/>
            <person name="Falk J."/>
            <person name="Farina A."/>
            <person name="Faro S."/>
            <person name="Ferguson D."/>
            <person name="Fisher S."/>
            <person name="Foley C.D."/>
            <person name="Franke A."/>
            <person name="Friedrich D."/>
            <person name="Gadbois L."/>
            <person name="Gearin G."/>
            <person name="Gearin C.R."/>
            <person name="Giannoukos G."/>
            <person name="Goode T."/>
            <person name="Graham J."/>
            <person name="Grandbois E."/>
            <person name="Grewal S."/>
            <person name="Gyaltsen K."/>
            <person name="Hafez N."/>
            <person name="Hagos B."/>
            <person name="Hall J."/>
            <person name="Henson C."/>
            <person name="Hollinger A."/>
            <person name="Honan T."/>
            <person name="Huard M.D."/>
            <person name="Hughes L."/>
            <person name="Hurhula B."/>
            <person name="Husby M.E."/>
            <person name="Kamat A."/>
            <person name="Kanga B."/>
            <person name="Kashin S."/>
            <person name="Khazanovich D."/>
            <person name="Kisner P."/>
            <person name="Lance K."/>
            <person name="Lara M."/>
            <person name="Lee W."/>
            <person name="Lennon N."/>
            <person name="Letendre F."/>
            <person name="LeVine R."/>
            <person name="Lipovsky A."/>
            <person name="Liu X."/>
            <person name="Liu J."/>
            <person name="Liu S."/>
            <person name="Lokyitsang T."/>
            <person name="Lokyitsang Y."/>
            <person name="Lubonja R."/>
            <person name="Lui A."/>
            <person name="MacDonald P."/>
            <person name="Magnisalis V."/>
            <person name="Maru K."/>
            <person name="Matthews C."/>
            <person name="McCusker W."/>
            <person name="McDonough S."/>
            <person name="Mehta T."/>
            <person name="Meldrim J."/>
            <person name="Meneus L."/>
            <person name="Mihai O."/>
            <person name="Mihalev A."/>
            <person name="Mihova T."/>
            <person name="Mittelman R."/>
            <person name="Mlenga V."/>
            <person name="Montmayeur A."/>
            <person name="Mulrain L."/>
            <person name="Navidi A."/>
            <person name="Naylor J."/>
            <person name="Negash T."/>
            <person name="Nguyen T."/>
            <person name="Nguyen N."/>
            <person name="Nicol R."/>
            <person name="Norbu C."/>
            <person name="Norbu N."/>
            <person name="Novod N."/>
            <person name="O'Neill B."/>
            <person name="Osman S."/>
            <person name="Markiewicz E."/>
            <person name="Oyono O.L."/>
            <person name="Patti C."/>
            <person name="Phunkhang P."/>
            <person name="Pierre F."/>
            <person name="Priest M."/>
            <person name="Raghuraman S."/>
            <person name="Rege F."/>
            <person name="Reyes R."/>
            <person name="Rise C."/>
            <person name="Rogov P."/>
            <person name="Ross K."/>
            <person name="Ryan E."/>
            <person name="Settipalli S."/>
            <person name="Shea T."/>
            <person name="Sherpa N."/>
            <person name="Shi L."/>
            <person name="Shih D."/>
            <person name="Sparrow T."/>
            <person name="Spaulding J."/>
            <person name="Stalker J."/>
            <person name="Stange-Thomann N."/>
            <person name="Stavropoulos S."/>
            <person name="Stone C."/>
            <person name="Strader C."/>
            <person name="Tesfaye S."/>
            <person name="Thomson T."/>
            <person name="Thoulutsang Y."/>
            <person name="Thoulutsang D."/>
            <person name="Topham K."/>
            <person name="Topping I."/>
            <person name="Tsamla T."/>
            <person name="Vassiliev H."/>
            <person name="Vo A."/>
            <person name="Wangchuk T."/>
            <person name="Wangdi T."/>
            <person name="Weiand M."/>
            <person name="Wilkinson J."/>
            <person name="Wilson A."/>
            <person name="Yadav S."/>
            <person name="Young G."/>
            <person name="Yu Q."/>
            <person name="Zembek L."/>
            <person name="Zhong D."/>
            <person name="Zimmer A."/>
            <person name="Zwirko Z."/>
            <person name="Jaffe D.B."/>
            <person name="Alvarez P."/>
            <person name="Brockman W."/>
            <person name="Butler J."/>
            <person name="Chin C."/>
            <person name="Gnerre S."/>
            <person name="Grabherr M."/>
            <person name="Kleber M."/>
            <person name="Mauceli E."/>
            <person name="MacCallum I."/>
        </authorList>
    </citation>
    <scope>NUCLEOTIDE SEQUENCE [LARGE SCALE GENOMIC DNA]</scope>
    <source>
        <strain evidence="3">Tucson 15287-2541.00</strain>
    </source>
</reference>
<dbReference type="Gene3D" id="1.10.150.50">
    <property type="entry name" value="Transcription Factor, Ets-1"/>
    <property type="match status" value="1"/>
</dbReference>
<proteinExistence type="predicted"/>
<dbReference type="SUPFAM" id="SSF47769">
    <property type="entry name" value="SAM/Pointed domain"/>
    <property type="match status" value="1"/>
</dbReference>
<dbReference type="FunCoup" id="B4IY15">
    <property type="interactions" value="2"/>
</dbReference>
<dbReference type="AlphaFoldDB" id="B4IY15"/>
<dbReference type="InParanoid" id="B4IY15"/>
<organism evidence="3">
    <name type="scientific">Drosophila grimshawi</name>
    <name type="common">Hawaiian fruit fly</name>
    <name type="synonym">Idiomyia grimshawi</name>
    <dbReference type="NCBI Taxonomy" id="7222"/>
    <lineage>
        <taxon>Eukaryota</taxon>
        <taxon>Metazoa</taxon>
        <taxon>Ecdysozoa</taxon>
        <taxon>Arthropoda</taxon>
        <taxon>Hexapoda</taxon>
        <taxon>Insecta</taxon>
        <taxon>Pterygota</taxon>
        <taxon>Neoptera</taxon>
        <taxon>Endopterygota</taxon>
        <taxon>Diptera</taxon>
        <taxon>Brachycera</taxon>
        <taxon>Muscomorpha</taxon>
        <taxon>Ephydroidea</taxon>
        <taxon>Drosophilidae</taxon>
        <taxon>Drosophila</taxon>
        <taxon>Hawaiian Drosophila</taxon>
    </lineage>
</organism>
<dbReference type="KEGG" id="dgr:6558167"/>
<gene>
    <name evidence="2" type="primary">Dgri\GH16934</name>
    <name evidence="2" type="ORF">Dgri_GH16934</name>
</gene>
<dbReference type="HOGENOM" id="CLU_1152793_0_0_1"/>
<evidence type="ECO:0000313" key="3">
    <source>
        <dbReference type="Proteomes" id="UP000001070"/>
    </source>
</evidence>
<dbReference type="GO" id="GO:0008156">
    <property type="term" value="P:negative regulation of DNA replication"/>
    <property type="evidence" value="ECO:0007669"/>
    <property type="project" value="EnsemblMetazoa"/>
</dbReference>
<dbReference type="GO" id="GO:0000278">
    <property type="term" value="P:mitotic cell cycle"/>
    <property type="evidence" value="ECO:0007669"/>
    <property type="project" value="EnsemblMetazoa"/>
</dbReference>
<dbReference type="eggNOG" id="ENOG502T9H2">
    <property type="taxonomic scope" value="Eukaryota"/>
</dbReference>
<name>B4IY15_DROGR</name>
<sequence length="195" mass="22410">MDRYNRAWRDPRSPLTPITPLTTRVFNFDNVLSPATPTPRTNTFQGLKRNLLTVPKLSQTTTHHSRSTKNYSEDFRRLRSVFSPCAQSTVSQNVCTTPKLCCQTTQKENETLAQPRIKREFKRASPVNHPSLSPRVSSLLSRTGNEHLTELFTRQEIDLQVLIQMTFDELESLGVRGVKELKLAIDLMKFAKKFF</sequence>
<dbReference type="GO" id="GO:0051726">
    <property type="term" value="P:regulation of cell cycle"/>
    <property type="evidence" value="ECO:0007669"/>
    <property type="project" value="EnsemblMetazoa"/>
</dbReference>
<dbReference type="GO" id="GO:1902911">
    <property type="term" value="C:protein kinase complex"/>
    <property type="evidence" value="ECO:0007669"/>
    <property type="project" value="EnsemblMetazoa"/>
</dbReference>
<dbReference type="Pfam" id="PF07647">
    <property type="entry name" value="SAM_2"/>
    <property type="match status" value="1"/>
</dbReference>
<protein>
    <submittedName>
        <fullName evidence="2">GH16934</fullName>
    </submittedName>
</protein>
<dbReference type="OrthoDB" id="539213at2759"/>